<dbReference type="OrthoDB" id="3903267at2759"/>
<keyword evidence="3" id="KW-1185">Reference proteome</keyword>
<feature type="region of interest" description="Disordered" evidence="1">
    <location>
        <begin position="362"/>
        <end position="431"/>
    </location>
</feature>
<name>K1WFS3_MARBU</name>
<accession>K1WFS3</accession>
<feature type="compositionally biased region" description="Basic residues" evidence="1">
    <location>
        <begin position="366"/>
        <end position="378"/>
    </location>
</feature>
<dbReference type="InParanoid" id="K1WFS3"/>
<sequence length="757" mass="82688">MPPHTPTKDGLPSDNTISRPCAPSLAPPDYTSMTTPKKGNAKVSPDKVTKSASKNTTFRFPWMKKKNSKGLPFDGVATKHEGADLADSSQVKRVRAKKGPPHSKSSPVGLKTSGYGEAGNGDPFTEQYTMAPITPVQATEHSDSEGEEMGTEPGQPPVWMDQNGLISDWEVPRAQNTVEKTRKKQKAVPGVKDPNGRVVGRGLVLWHRPRMMEKLMLCVQYECHKAGIRIPWDEAVHRLNPGSSGPSAVQHLNKLRDTLVAEGHLIPPALGKVTEADPAWLRGYARDHTKQTPTATRSVPWNEALEHPKVNLVIPGIIKGSGNYRAVPKEQRVQLPPKEEIDPAIGHRVRIPADLVEEAKAARVARGSRRKRGTRAPRPKQDDVLDGEAEPAELGPDDEYKPNKKKGGRGKARQTSRGKAGPPPPILKIPVPPEYTERVAADGSGNEGSHGLADLGGAHPDQYLVRNGTQYLKDLMEEISADVNIVTTLSEKDFRAVLIYGATMGYGDDTLQEFIDRRLQGVQEDVMSSDEGSFLTAGGMNVGQEEQMSGTGYGEEQISSTGYGEEQMSSTGYGEEQMSGTGYGEEQMSGTGYGEEQMSSTGYGEQQISGTGYGEEQQQDRNPLLTFGLFANHGSHSDGPLPPISSFAHTYNPSQDFTSGVVHDYSMFNGGPSAQDYHNQEPQVPEPRHQFLNGGSIFEDPPVDQQHAAGWAPEFDQYGDHMFSLDPNEDENLRPEFEPYEEPASVSPVDNSYRHQF</sequence>
<feature type="region of interest" description="Disordered" evidence="1">
    <location>
        <begin position="1"/>
        <end position="127"/>
    </location>
</feature>
<evidence type="ECO:0000313" key="2">
    <source>
        <dbReference type="EMBL" id="EKD16335.1"/>
    </source>
</evidence>
<feature type="compositionally biased region" description="Basic residues" evidence="1">
    <location>
        <begin position="92"/>
        <end position="101"/>
    </location>
</feature>
<dbReference type="Proteomes" id="UP000006753">
    <property type="component" value="Unassembled WGS sequence"/>
</dbReference>
<dbReference type="eggNOG" id="ENOG502T15E">
    <property type="taxonomic scope" value="Eukaryota"/>
</dbReference>
<dbReference type="STRING" id="1072389.K1WFS3"/>
<dbReference type="KEGG" id="mbe:MBM_05629"/>
<dbReference type="AlphaFoldDB" id="K1WFS3"/>
<feature type="compositionally biased region" description="Basic residues" evidence="1">
    <location>
        <begin position="403"/>
        <end position="416"/>
    </location>
</feature>
<dbReference type="EMBL" id="JH921439">
    <property type="protein sequence ID" value="EKD16335.1"/>
    <property type="molecule type" value="Genomic_DNA"/>
</dbReference>
<dbReference type="GeneID" id="18761564"/>
<feature type="compositionally biased region" description="Pro residues" evidence="1">
    <location>
        <begin position="421"/>
        <end position="431"/>
    </location>
</feature>
<protein>
    <submittedName>
        <fullName evidence="2">Uncharacterized protein</fullName>
    </submittedName>
</protein>
<feature type="compositionally biased region" description="Polar residues" evidence="1">
    <location>
        <begin position="748"/>
        <end position="757"/>
    </location>
</feature>
<feature type="compositionally biased region" description="Acidic residues" evidence="1">
    <location>
        <begin position="384"/>
        <end position="397"/>
    </location>
</feature>
<gene>
    <name evidence="2" type="ORF">MBM_05629</name>
</gene>
<feature type="region of interest" description="Disordered" evidence="1">
    <location>
        <begin position="137"/>
        <end position="156"/>
    </location>
</feature>
<dbReference type="HOGENOM" id="CLU_368039_0_0_1"/>
<feature type="region of interest" description="Disordered" evidence="1">
    <location>
        <begin position="564"/>
        <end position="617"/>
    </location>
</feature>
<reference evidence="2 3" key="1">
    <citation type="journal article" date="2012" name="BMC Genomics">
        <title>Sequencing the genome of Marssonina brunnea reveals fungus-poplar co-evolution.</title>
        <authorList>
            <person name="Zhu S."/>
            <person name="Cao Y.-Z."/>
            <person name="Jiang C."/>
            <person name="Tan B.-Y."/>
            <person name="Wang Z."/>
            <person name="Feng S."/>
            <person name="Zhang L."/>
            <person name="Su X.-H."/>
            <person name="Brejova B."/>
            <person name="Vinar T."/>
            <person name="Xu M."/>
            <person name="Wang M.-X."/>
            <person name="Zhang S.-G."/>
            <person name="Huang M.-R."/>
            <person name="Wu R."/>
            <person name="Zhou Y."/>
        </authorList>
    </citation>
    <scope>NUCLEOTIDE SEQUENCE [LARGE SCALE GENOMIC DNA]</scope>
    <source>
        <strain evidence="2 3">MB_m1</strain>
    </source>
</reference>
<proteinExistence type="predicted"/>
<feature type="compositionally biased region" description="Polar residues" evidence="1">
    <location>
        <begin position="597"/>
        <end position="610"/>
    </location>
</feature>
<feature type="region of interest" description="Disordered" evidence="1">
    <location>
        <begin position="710"/>
        <end position="757"/>
    </location>
</feature>
<organism evidence="2 3">
    <name type="scientific">Marssonina brunnea f. sp. multigermtubi (strain MB_m1)</name>
    <name type="common">Marssonina leaf spot fungus</name>
    <dbReference type="NCBI Taxonomy" id="1072389"/>
    <lineage>
        <taxon>Eukaryota</taxon>
        <taxon>Fungi</taxon>
        <taxon>Dikarya</taxon>
        <taxon>Ascomycota</taxon>
        <taxon>Pezizomycotina</taxon>
        <taxon>Leotiomycetes</taxon>
        <taxon>Helotiales</taxon>
        <taxon>Drepanopezizaceae</taxon>
        <taxon>Drepanopeziza</taxon>
    </lineage>
</organism>
<evidence type="ECO:0000313" key="3">
    <source>
        <dbReference type="Proteomes" id="UP000006753"/>
    </source>
</evidence>
<evidence type="ECO:0000256" key="1">
    <source>
        <dbReference type="SAM" id="MobiDB-lite"/>
    </source>
</evidence>